<name>A0ABN8I332_9NEOP</name>
<feature type="chain" id="PRO_5046533210" description="Lipid-binding serum glycoprotein N-terminal domain-containing protein" evidence="1">
    <location>
        <begin position="18"/>
        <end position="293"/>
    </location>
</feature>
<evidence type="ECO:0000256" key="1">
    <source>
        <dbReference type="SAM" id="SignalP"/>
    </source>
</evidence>
<organism evidence="2 3">
    <name type="scientific">Iphiclides podalirius</name>
    <name type="common">scarce swallowtail</name>
    <dbReference type="NCBI Taxonomy" id="110791"/>
    <lineage>
        <taxon>Eukaryota</taxon>
        <taxon>Metazoa</taxon>
        <taxon>Ecdysozoa</taxon>
        <taxon>Arthropoda</taxon>
        <taxon>Hexapoda</taxon>
        <taxon>Insecta</taxon>
        <taxon>Pterygota</taxon>
        <taxon>Neoptera</taxon>
        <taxon>Endopterygota</taxon>
        <taxon>Lepidoptera</taxon>
        <taxon>Glossata</taxon>
        <taxon>Ditrysia</taxon>
        <taxon>Papilionoidea</taxon>
        <taxon>Papilionidae</taxon>
        <taxon>Papilioninae</taxon>
        <taxon>Iphiclides</taxon>
    </lineage>
</organism>
<protein>
    <recommendedName>
        <fullName evidence="4">Lipid-binding serum glycoprotein N-terminal domain-containing protein</fullName>
    </recommendedName>
</protein>
<sequence>MSRIIFLLVFCFHLTLGNLVNNVRLVEPIPYMINVITETVQRVEDMEWCNLKIPDSSVDLYEIVFGEYIKGTVAYKNGFVVSIRHLDILQNSLGQVWRFHRDRNTTTVEITGTLRMSDVTLGFDVEAALTGGVQRYTAELVVPTISFDMRVRIEANVDKLHMVTILISEGTTKKEKYRAVLEIIISTIIPLPHSDWWHQRNMCIKSRLGVAAVIRDMFTDVINVTVTPTVARTVNKMVFMRTNPLTDVYANLYDINLVTAGVTLWASEFLQPFASNVVENVFPYPNICYNCPV</sequence>
<evidence type="ECO:0000313" key="3">
    <source>
        <dbReference type="Proteomes" id="UP000837857"/>
    </source>
</evidence>
<keyword evidence="3" id="KW-1185">Reference proteome</keyword>
<evidence type="ECO:0008006" key="4">
    <source>
        <dbReference type="Google" id="ProtNLM"/>
    </source>
</evidence>
<keyword evidence="1" id="KW-0732">Signal</keyword>
<reference evidence="2" key="1">
    <citation type="submission" date="2022-03" db="EMBL/GenBank/DDBJ databases">
        <authorList>
            <person name="Martin H S."/>
        </authorList>
    </citation>
    <scope>NUCLEOTIDE SEQUENCE</scope>
</reference>
<dbReference type="EMBL" id="OW152828">
    <property type="protein sequence ID" value="CAH2044935.1"/>
    <property type="molecule type" value="Genomic_DNA"/>
</dbReference>
<feature type="non-terminal residue" evidence="2">
    <location>
        <position position="1"/>
    </location>
</feature>
<feature type="signal peptide" evidence="1">
    <location>
        <begin position="1"/>
        <end position="17"/>
    </location>
</feature>
<dbReference type="Proteomes" id="UP000837857">
    <property type="component" value="Chromosome 16"/>
</dbReference>
<gene>
    <name evidence="2" type="ORF">IPOD504_LOCUS4855</name>
</gene>
<accession>A0ABN8I332</accession>
<proteinExistence type="predicted"/>
<evidence type="ECO:0000313" key="2">
    <source>
        <dbReference type="EMBL" id="CAH2044935.1"/>
    </source>
</evidence>